<dbReference type="EMBL" id="BKCJ010008327">
    <property type="protein sequence ID" value="GEU81651.1"/>
    <property type="molecule type" value="Genomic_DNA"/>
</dbReference>
<dbReference type="AlphaFoldDB" id="A0A6L2N610"/>
<evidence type="ECO:0000313" key="2">
    <source>
        <dbReference type="EMBL" id="GEU81651.1"/>
    </source>
</evidence>
<name>A0A6L2N610_TANCI</name>
<proteinExistence type="predicted"/>
<feature type="non-terminal residue" evidence="2">
    <location>
        <position position="1"/>
    </location>
</feature>
<protein>
    <submittedName>
        <fullName evidence="2">Uncharacterized protein</fullName>
    </submittedName>
</protein>
<organism evidence="2">
    <name type="scientific">Tanacetum cinerariifolium</name>
    <name type="common">Dalmatian daisy</name>
    <name type="synonym">Chrysanthemum cinerariifolium</name>
    <dbReference type="NCBI Taxonomy" id="118510"/>
    <lineage>
        <taxon>Eukaryota</taxon>
        <taxon>Viridiplantae</taxon>
        <taxon>Streptophyta</taxon>
        <taxon>Embryophyta</taxon>
        <taxon>Tracheophyta</taxon>
        <taxon>Spermatophyta</taxon>
        <taxon>Magnoliopsida</taxon>
        <taxon>eudicotyledons</taxon>
        <taxon>Gunneridae</taxon>
        <taxon>Pentapetalae</taxon>
        <taxon>asterids</taxon>
        <taxon>campanulids</taxon>
        <taxon>Asterales</taxon>
        <taxon>Asteraceae</taxon>
        <taxon>Asteroideae</taxon>
        <taxon>Anthemideae</taxon>
        <taxon>Anthemidinae</taxon>
        <taxon>Tanacetum</taxon>
    </lineage>
</organism>
<comment type="caution">
    <text evidence="2">The sequence shown here is derived from an EMBL/GenBank/DDBJ whole genome shotgun (WGS) entry which is preliminary data.</text>
</comment>
<reference evidence="2" key="1">
    <citation type="journal article" date="2019" name="Sci. Rep.">
        <title>Draft genome of Tanacetum cinerariifolium, the natural source of mosquito coil.</title>
        <authorList>
            <person name="Yamashiro T."/>
            <person name="Shiraishi A."/>
            <person name="Satake H."/>
            <person name="Nakayama K."/>
        </authorList>
    </citation>
    <scope>NUCLEOTIDE SEQUENCE</scope>
</reference>
<gene>
    <name evidence="2" type="ORF">Tci_053629</name>
</gene>
<sequence length="62" mass="6686">VREPEEQGDAEEQGNNDNATKEPVTVVDDVKDQSIQSPTPNTPPPQQPQDIPSTSQAHSPLP</sequence>
<feature type="region of interest" description="Disordered" evidence="1">
    <location>
        <begin position="1"/>
        <end position="62"/>
    </location>
</feature>
<evidence type="ECO:0000256" key="1">
    <source>
        <dbReference type="SAM" id="MobiDB-lite"/>
    </source>
</evidence>
<accession>A0A6L2N610</accession>
<feature type="compositionally biased region" description="Acidic residues" evidence="1">
    <location>
        <begin position="1"/>
        <end position="14"/>
    </location>
</feature>